<evidence type="ECO:0000313" key="3">
    <source>
        <dbReference type="Proteomes" id="UP000023268"/>
    </source>
</evidence>
<organism evidence="2 3">
    <name type="scientific">Hylemonella gracilis str. Niagara R</name>
    <dbReference type="NCBI Taxonomy" id="1458275"/>
    <lineage>
        <taxon>Bacteria</taxon>
        <taxon>Pseudomonadati</taxon>
        <taxon>Pseudomonadota</taxon>
        <taxon>Betaproteobacteria</taxon>
        <taxon>Burkholderiales</taxon>
        <taxon>Comamonadaceae</taxon>
        <taxon>Hylemonella</taxon>
    </lineage>
</organism>
<dbReference type="SUPFAM" id="SSF51206">
    <property type="entry name" value="cAMP-binding domain-like"/>
    <property type="match status" value="1"/>
</dbReference>
<dbReference type="InterPro" id="IPR000595">
    <property type="entry name" value="cNMP-bd_dom"/>
</dbReference>
<dbReference type="OrthoDB" id="8589195at2"/>
<dbReference type="GO" id="GO:0005829">
    <property type="term" value="C:cytosol"/>
    <property type="evidence" value="ECO:0007669"/>
    <property type="project" value="TreeGrafter"/>
</dbReference>
<dbReference type="PROSITE" id="PS50042">
    <property type="entry name" value="CNMP_BINDING_3"/>
    <property type="match status" value="1"/>
</dbReference>
<dbReference type="RefSeq" id="WP_035608474.1">
    <property type="nucleotide sequence ID" value="NZ_JEMG01000001.1"/>
</dbReference>
<reference evidence="2 3" key="1">
    <citation type="submission" date="2014-02" db="EMBL/GenBank/DDBJ databases">
        <title>Draft Genome of Hylemonella gracilis isolated from the Niagara River.</title>
        <authorList>
            <person name="Pawlowski D.R."/>
            <person name="Koudelka G.B."/>
        </authorList>
    </citation>
    <scope>NUCLEOTIDE SEQUENCE [LARGE SCALE GENOMIC DNA]</scope>
    <source>
        <strain evidence="2 3">Niagara R</strain>
    </source>
</reference>
<evidence type="ECO:0000259" key="1">
    <source>
        <dbReference type="PROSITE" id="PS50042"/>
    </source>
</evidence>
<gene>
    <name evidence="2" type="ORF">AZ34_12560</name>
</gene>
<dbReference type="eggNOG" id="COG0664">
    <property type="taxonomic scope" value="Bacteria"/>
</dbReference>
<dbReference type="GO" id="GO:0003700">
    <property type="term" value="F:DNA-binding transcription factor activity"/>
    <property type="evidence" value="ECO:0007669"/>
    <property type="project" value="TreeGrafter"/>
</dbReference>
<dbReference type="SMART" id="SM00100">
    <property type="entry name" value="cNMP"/>
    <property type="match status" value="1"/>
</dbReference>
<proteinExistence type="predicted"/>
<dbReference type="InterPro" id="IPR018490">
    <property type="entry name" value="cNMP-bd_dom_sf"/>
</dbReference>
<dbReference type="PANTHER" id="PTHR24567">
    <property type="entry name" value="CRP FAMILY TRANSCRIPTIONAL REGULATORY PROTEIN"/>
    <property type="match status" value="1"/>
</dbReference>
<protein>
    <recommendedName>
        <fullName evidence="1">Cyclic nucleotide-binding domain-containing protein</fullName>
    </recommendedName>
</protein>
<feature type="domain" description="Cyclic nucleotide-binding" evidence="1">
    <location>
        <begin position="13"/>
        <end position="132"/>
    </location>
</feature>
<name>A0A016XNW2_9BURK</name>
<dbReference type="Pfam" id="PF00027">
    <property type="entry name" value="cNMP_binding"/>
    <property type="match status" value="1"/>
</dbReference>
<dbReference type="Gene3D" id="2.60.120.10">
    <property type="entry name" value="Jelly Rolls"/>
    <property type="match status" value="1"/>
</dbReference>
<accession>A0A016XNW2</accession>
<dbReference type="InterPro" id="IPR050397">
    <property type="entry name" value="Env_Response_Regulators"/>
</dbReference>
<dbReference type="InterPro" id="IPR014710">
    <property type="entry name" value="RmlC-like_jellyroll"/>
</dbReference>
<dbReference type="STRING" id="1458275.AZ34_12560"/>
<dbReference type="PANTHER" id="PTHR24567:SF74">
    <property type="entry name" value="HTH-TYPE TRANSCRIPTIONAL REGULATOR ARCR"/>
    <property type="match status" value="1"/>
</dbReference>
<dbReference type="CDD" id="cd00038">
    <property type="entry name" value="CAP_ED"/>
    <property type="match status" value="1"/>
</dbReference>
<dbReference type="AlphaFoldDB" id="A0A016XNW2"/>
<comment type="caution">
    <text evidence="2">The sequence shown here is derived from an EMBL/GenBank/DDBJ whole genome shotgun (WGS) entry which is preliminary data.</text>
</comment>
<sequence>MATPVDLLQNVSLFKDLSAAELQTINGIAQVQTYAAGDQVFAEGDPADALYVIKFGSVRISHSARDNEVDIAQLGSGSHFGEMSFVDGEPRSATVEVLEKSELVRIGFSELKALFDKQPAIAVKAYQSLAHFLCRRLRVTTTDLSFARERKSGRHS</sequence>
<evidence type="ECO:0000313" key="2">
    <source>
        <dbReference type="EMBL" id="EYC52908.1"/>
    </source>
</evidence>
<dbReference type="Proteomes" id="UP000023268">
    <property type="component" value="Unassembled WGS sequence"/>
</dbReference>
<dbReference type="EMBL" id="JEMG01000001">
    <property type="protein sequence ID" value="EYC52908.1"/>
    <property type="molecule type" value="Genomic_DNA"/>
</dbReference>